<comment type="caution">
    <text evidence="3">The sequence shown here is derived from an EMBL/GenBank/DDBJ whole genome shotgun (WGS) entry which is preliminary data.</text>
</comment>
<dbReference type="PANTHER" id="PTHR30203">
    <property type="entry name" value="OUTER MEMBRANE CATION EFFLUX PROTEIN"/>
    <property type="match status" value="1"/>
</dbReference>
<dbReference type="InterPro" id="IPR010131">
    <property type="entry name" value="MdtP/NodT-like"/>
</dbReference>
<dbReference type="PANTHER" id="PTHR30203:SF33">
    <property type="entry name" value="BLR4455 PROTEIN"/>
    <property type="match status" value="1"/>
</dbReference>
<evidence type="ECO:0000313" key="3">
    <source>
        <dbReference type="EMBL" id="MCO4293297.1"/>
    </source>
</evidence>
<gene>
    <name evidence="3" type="ORF">NF867_10510</name>
</gene>
<keyword evidence="2" id="KW-0564">Palmitate</keyword>
<dbReference type="GO" id="GO:0005886">
    <property type="term" value="C:plasma membrane"/>
    <property type="evidence" value="ECO:0007669"/>
    <property type="project" value="UniProtKB-SubCell"/>
</dbReference>
<sequence length="477" mass="52524">MTNFKYKVQLCVLLTAFAVVINSCRISEKYARPEQHMPEQFREHTTAVADTASSIGSLEWRSLFKDQELITLIDSAIHNNISLQIAIKNIESAQRILSQAKLGNIPELSAQIGASINRPSDNSLSGISAGQFLGSKYVKDYQAALNLSWEADIWGKIRSQKEAALANYLQTEEAAKAVQTQVVASVAQGYFNLLMFDEQLRIAKNNVALNDSTLTIVRLQYDAGQVTSLAIQQTEAQRLNSALLIPQLEESIAVQENALSILTGEMPKVIQRRQSIFLIDLPDQYNSGVPANLLSNRPDVKSSELALVAANARVGVTKAEMYPSLTISASGGLNTFQASNWFNIPGSLFATAAGGLTQPIFLRKQLRTQYEISKIERDQSALDFRRSVLFAVGEVSDALVGIDKIKEQETLEKTRVETLKLAIKNSKLLFNSGMANYLEVLIAQGSALQGELNLADIQRQRLSLIVELYRSLGGGWK</sequence>
<evidence type="ECO:0000256" key="1">
    <source>
        <dbReference type="ARBA" id="ARBA00007613"/>
    </source>
</evidence>
<comment type="similarity">
    <text evidence="1 2">Belongs to the outer membrane factor (OMF) (TC 1.B.17) family.</text>
</comment>
<dbReference type="InterPro" id="IPR003423">
    <property type="entry name" value="OMP_efflux"/>
</dbReference>
<dbReference type="Proteomes" id="UP001155182">
    <property type="component" value="Unassembled WGS sequence"/>
</dbReference>
<organism evidence="3 4">
    <name type="scientific">Solitalea agri</name>
    <dbReference type="NCBI Taxonomy" id="2953739"/>
    <lineage>
        <taxon>Bacteria</taxon>
        <taxon>Pseudomonadati</taxon>
        <taxon>Bacteroidota</taxon>
        <taxon>Sphingobacteriia</taxon>
        <taxon>Sphingobacteriales</taxon>
        <taxon>Sphingobacteriaceae</taxon>
        <taxon>Solitalea</taxon>
    </lineage>
</organism>
<keyword evidence="2" id="KW-0472">Membrane</keyword>
<proteinExistence type="inferred from homology"/>
<keyword evidence="2" id="KW-0812">Transmembrane</keyword>
<dbReference type="AlphaFoldDB" id="A0A9X2F262"/>
<comment type="subcellular location">
    <subcellularLocation>
        <location evidence="2">Cell membrane</location>
        <topology evidence="2">Lipid-anchor</topology>
    </subcellularLocation>
</comment>
<keyword evidence="4" id="KW-1185">Reference proteome</keyword>
<dbReference type="GO" id="GO:0015562">
    <property type="term" value="F:efflux transmembrane transporter activity"/>
    <property type="evidence" value="ECO:0007669"/>
    <property type="project" value="InterPro"/>
</dbReference>
<keyword evidence="2" id="KW-1134">Transmembrane beta strand</keyword>
<dbReference type="SUPFAM" id="SSF56954">
    <property type="entry name" value="Outer membrane efflux proteins (OEP)"/>
    <property type="match status" value="1"/>
</dbReference>
<accession>A0A9X2F262</accession>
<reference evidence="3" key="1">
    <citation type="submission" date="2022-06" db="EMBL/GenBank/DDBJ databases">
        <title>Solitalea sp. MAHUQ-68 isolated from rhizospheric soil.</title>
        <authorList>
            <person name="Huq M.A."/>
        </authorList>
    </citation>
    <scope>NUCLEOTIDE SEQUENCE</scope>
    <source>
        <strain evidence="3">MAHUQ-68</strain>
    </source>
</reference>
<keyword evidence="2" id="KW-0449">Lipoprotein</keyword>
<name>A0A9X2F262_9SPHI</name>
<dbReference type="RefSeq" id="WP_252587822.1">
    <property type="nucleotide sequence ID" value="NZ_JAMWYS010000035.1"/>
</dbReference>
<dbReference type="Pfam" id="PF02321">
    <property type="entry name" value="OEP"/>
    <property type="match status" value="2"/>
</dbReference>
<protein>
    <submittedName>
        <fullName evidence="3">Efflux transporter outer membrane subunit</fullName>
    </submittedName>
</protein>
<dbReference type="Gene3D" id="2.20.200.10">
    <property type="entry name" value="Outer membrane efflux proteins (OEP)"/>
    <property type="match status" value="1"/>
</dbReference>
<dbReference type="NCBIfam" id="TIGR01845">
    <property type="entry name" value="outer_NodT"/>
    <property type="match status" value="1"/>
</dbReference>
<dbReference type="Gene3D" id="1.20.1600.10">
    <property type="entry name" value="Outer membrane efflux proteins (OEP)"/>
    <property type="match status" value="1"/>
</dbReference>
<evidence type="ECO:0000256" key="2">
    <source>
        <dbReference type="RuleBase" id="RU362097"/>
    </source>
</evidence>
<evidence type="ECO:0000313" key="4">
    <source>
        <dbReference type="Proteomes" id="UP001155182"/>
    </source>
</evidence>
<dbReference type="EMBL" id="JAMWYS010000035">
    <property type="protein sequence ID" value="MCO4293297.1"/>
    <property type="molecule type" value="Genomic_DNA"/>
</dbReference>